<keyword evidence="3" id="KW-1185">Reference proteome</keyword>
<dbReference type="Gene3D" id="2.60.40.420">
    <property type="entry name" value="Cupredoxins - blue copper proteins"/>
    <property type="match status" value="1"/>
</dbReference>
<name>A0A364NMU2_9GAMM</name>
<dbReference type="InterPro" id="IPR008972">
    <property type="entry name" value="Cupredoxin"/>
</dbReference>
<dbReference type="AlphaFoldDB" id="A0A364NMU2"/>
<dbReference type="RefSeq" id="WP_112158951.1">
    <property type="nucleotide sequence ID" value="NZ_QKRX01000005.1"/>
</dbReference>
<dbReference type="Proteomes" id="UP000250744">
    <property type="component" value="Unassembled WGS sequence"/>
</dbReference>
<keyword evidence="1" id="KW-0732">Signal</keyword>
<reference evidence="2 3" key="1">
    <citation type="submission" date="2018-06" db="EMBL/GenBank/DDBJ databases">
        <title>Nitrincola tibetense sp. nov., isolated from Lake XuguoCo on Tibetan Plateau.</title>
        <authorList>
            <person name="Xing P."/>
        </authorList>
    </citation>
    <scope>NUCLEOTIDE SEQUENCE [LARGE SCALE GENOMIC DNA]</scope>
    <source>
        <strain evidence="3">xg18</strain>
    </source>
</reference>
<protein>
    <submittedName>
        <fullName evidence="2">Copper-binding protein</fullName>
    </submittedName>
</protein>
<evidence type="ECO:0000256" key="1">
    <source>
        <dbReference type="SAM" id="SignalP"/>
    </source>
</evidence>
<proteinExistence type="predicted"/>
<evidence type="ECO:0000313" key="3">
    <source>
        <dbReference type="Proteomes" id="UP000250744"/>
    </source>
</evidence>
<evidence type="ECO:0000313" key="2">
    <source>
        <dbReference type="EMBL" id="RAU18310.1"/>
    </source>
</evidence>
<feature type="signal peptide" evidence="1">
    <location>
        <begin position="1"/>
        <end position="26"/>
    </location>
</feature>
<dbReference type="SUPFAM" id="SSF49503">
    <property type="entry name" value="Cupredoxins"/>
    <property type="match status" value="1"/>
</dbReference>
<gene>
    <name evidence="2" type="ORF">DN062_08750</name>
</gene>
<dbReference type="EMBL" id="QKRX01000005">
    <property type="protein sequence ID" value="RAU18310.1"/>
    <property type="molecule type" value="Genomic_DNA"/>
</dbReference>
<sequence length="150" mass="16889">MLSKKHLGVKSLLAAMAISVSGLAWSAGDLTQRPERLEPIQLGKLTDTELLDYFMEPKEFTFETGKSYRLKIQASGLKEYAFQAPKFFESIYIRKVEAGGVEIKGVGLSELEFEDKGEAEIFFVPIRPGEFPFYIKGHEERGMTGVFKVE</sequence>
<dbReference type="OrthoDB" id="5343781at2"/>
<feature type="chain" id="PRO_5017048943" evidence="1">
    <location>
        <begin position="27"/>
        <end position="150"/>
    </location>
</feature>
<organism evidence="2 3">
    <name type="scientific">Nitrincola tibetensis</name>
    <dbReference type="NCBI Taxonomy" id="2219697"/>
    <lineage>
        <taxon>Bacteria</taxon>
        <taxon>Pseudomonadati</taxon>
        <taxon>Pseudomonadota</taxon>
        <taxon>Gammaproteobacteria</taxon>
        <taxon>Oceanospirillales</taxon>
        <taxon>Oceanospirillaceae</taxon>
        <taxon>Nitrincola</taxon>
    </lineage>
</organism>
<accession>A0A364NMU2</accession>
<comment type="caution">
    <text evidence="2">The sequence shown here is derived from an EMBL/GenBank/DDBJ whole genome shotgun (WGS) entry which is preliminary data.</text>
</comment>